<reference evidence="1 2" key="1">
    <citation type="journal article" date="2015" name="Genome Announc.">
        <title>Draft Genome Sequence of Cyanobacterium Hassallia byssoidea Strain VB512170, Isolated from Monuments in India.</title>
        <authorList>
            <person name="Singh D."/>
            <person name="Chandrababunaidu M.M."/>
            <person name="Panda A."/>
            <person name="Sen D."/>
            <person name="Bhattacharyya S."/>
            <person name="Adhikary S.P."/>
            <person name="Tripathy S."/>
        </authorList>
    </citation>
    <scope>NUCLEOTIDE SEQUENCE [LARGE SCALE GENOMIC DNA]</scope>
    <source>
        <strain evidence="1 2">VB512170</strain>
    </source>
</reference>
<keyword evidence="2" id="KW-1185">Reference proteome</keyword>
<dbReference type="EMBL" id="JTCM02000050">
    <property type="protein sequence ID" value="NEU74821.1"/>
    <property type="molecule type" value="Genomic_DNA"/>
</dbReference>
<protein>
    <submittedName>
        <fullName evidence="1">Uncharacterized protein</fullName>
    </submittedName>
</protein>
<accession>A0A846HEF3</accession>
<dbReference type="RefSeq" id="WP_039754375.1">
    <property type="nucleotide sequence ID" value="NZ_JTCM02000050.1"/>
</dbReference>
<name>A0A846HEF3_9CYAN</name>
<proteinExistence type="predicted"/>
<organism evidence="1 2">
    <name type="scientific">Hassallia byssoidea VB512170</name>
    <dbReference type="NCBI Taxonomy" id="1304833"/>
    <lineage>
        <taxon>Bacteria</taxon>
        <taxon>Bacillati</taxon>
        <taxon>Cyanobacteriota</taxon>
        <taxon>Cyanophyceae</taxon>
        <taxon>Nostocales</taxon>
        <taxon>Tolypothrichaceae</taxon>
        <taxon>Hassallia</taxon>
    </lineage>
</organism>
<dbReference type="AlphaFoldDB" id="A0A846HEF3"/>
<gene>
    <name evidence="1" type="ORF">PI95_020245</name>
</gene>
<sequence>MSATSRYWHICRISLKSQRAGYEYSLVPIAEEFCHQNVPSSQTREMQAFLLSNYSFNTGLVDVATRAKAGFCLRCYVSEPILKACQKIDSLFSGDKSFTYKDLLPFVLNDDGKTPIILDSLRKTQLLLDANGETKTSTFKFFTVEVLRTYNADASSMSLDNWVYLQTKQNSEVKDFLSEFGFQNLSDWALMNKARPKQIEKLSVRDRHLVEVFHSVYRRDRLVQPQVGAKRCPDPSTAQLQEMLKSLQQRGVIIKTPVELTKELKHVATQLREYDIWSYREPLEIQDPDTGNYTTRVDLPNDAPDELDVEQREIIEFLHEQLKTALVGSIEEQISDRLSELQKSRKYAPLANQFIPGLQLYYCQGMPLKDVGLKLGMSSWDQTRRILNPGELLSKVRTSTVQQVIEKILSEAHSKGLTEIPPKIEYLKTVVEQIEAFADAEIFQEAAEEIRAGKSRSLDSLYAQELRQNINNHKSA</sequence>
<evidence type="ECO:0000313" key="2">
    <source>
        <dbReference type="Proteomes" id="UP000031549"/>
    </source>
</evidence>
<comment type="caution">
    <text evidence="1">The sequence shown here is derived from an EMBL/GenBank/DDBJ whole genome shotgun (WGS) entry which is preliminary data.</text>
</comment>
<dbReference type="Proteomes" id="UP000031549">
    <property type="component" value="Unassembled WGS sequence"/>
</dbReference>
<evidence type="ECO:0000313" key="1">
    <source>
        <dbReference type="EMBL" id="NEU74821.1"/>
    </source>
</evidence>